<dbReference type="GO" id="GO:0051213">
    <property type="term" value="F:dioxygenase activity"/>
    <property type="evidence" value="ECO:0007669"/>
    <property type="project" value="UniProtKB-KW"/>
</dbReference>
<reference evidence="4 5" key="1">
    <citation type="submission" date="2017-03" db="EMBL/GenBank/DDBJ databases">
        <title>Genomes of endolithic fungi from Antarctica.</title>
        <authorList>
            <person name="Coleine C."/>
            <person name="Masonjones S."/>
            <person name="Stajich J.E."/>
        </authorList>
    </citation>
    <scope>NUCLEOTIDE SEQUENCE [LARGE SCALE GENOMIC DNA]</scope>
    <source>
        <strain evidence="4 5">CCFEE 6314</strain>
    </source>
</reference>
<dbReference type="Gene3D" id="2.60.120.10">
    <property type="entry name" value="Jelly Rolls"/>
    <property type="match status" value="2"/>
</dbReference>
<dbReference type="InterPro" id="IPR013096">
    <property type="entry name" value="Cupin_2"/>
</dbReference>
<dbReference type="InterPro" id="IPR014710">
    <property type="entry name" value="RmlC-like_jellyroll"/>
</dbReference>
<name>A0A438NA70_EXOME</name>
<dbReference type="PANTHER" id="PTHR41517:SF1">
    <property type="entry name" value="CUPIN"/>
    <property type="match status" value="1"/>
</dbReference>
<proteinExistence type="predicted"/>
<dbReference type="InterPro" id="IPR047183">
    <property type="entry name" value="GDO-like"/>
</dbReference>
<comment type="caution">
    <text evidence="4">The sequence shown here is derived from an EMBL/GenBank/DDBJ whole genome shotgun (WGS) entry which is preliminary data.</text>
</comment>
<organism evidence="4 5">
    <name type="scientific">Exophiala mesophila</name>
    <name type="common">Black yeast-like fungus</name>
    <dbReference type="NCBI Taxonomy" id="212818"/>
    <lineage>
        <taxon>Eukaryota</taxon>
        <taxon>Fungi</taxon>
        <taxon>Dikarya</taxon>
        <taxon>Ascomycota</taxon>
        <taxon>Pezizomycotina</taxon>
        <taxon>Eurotiomycetes</taxon>
        <taxon>Chaetothyriomycetidae</taxon>
        <taxon>Chaetothyriales</taxon>
        <taxon>Herpotrichiellaceae</taxon>
        <taxon>Exophiala</taxon>
    </lineage>
</organism>
<dbReference type="OrthoDB" id="2205143at2759"/>
<keyword evidence="1" id="KW-0223">Dioxygenase</keyword>
<evidence type="ECO:0000313" key="5">
    <source>
        <dbReference type="Proteomes" id="UP000288859"/>
    </source>
</evidence>
<dbReference type="Proteomes" id="UP000288859">
    <property type="component" value="Unassembled WGS sequence"/>
</dbReference>
<dbReference type="EMBL" id="NAJM01000012">
    <property type="protein sequence ID" value="RVX72533.1"/>
    <property type="molecule type" value="Genomic_DNA"/>
</dbReference>
<feature type="domain" description="Cupin type-2" evidence="3">
    <location>
        <begin position="90"/>
        <end position="157"/>
    </location>
</feature>
<dbReference type="PANTHER" id="PTHR41517">
    <property type="entry name" value="1,2-DIOXYGENASE PROTEIN-RELATED"/>
    <property type="match status" value="1"/>
</dbReference>
<dbReference type="SUPFAM" id="SSF51182">
    <property type="entry name" value="RmlC-like cupins"/>
    <property type="match status" value="1"/>
</dbReference>
<protein>
    <recommendedName>
        <fullName evidence="3">Cupin type-2 domain-containing protein</fullName>
    </recommendedName>
</protein>
<accession>A0A438NA70</accession>
<evidence type="ECO:0000313" key="4">
    <source>
        <dbReference type="EMBL" id="RVX72533.1"/>
    </source>
</evidence>
<evidence type="ECO:0000256" key="1">
    <source>
        <dbReference type="ARBA" id="ARBA00022964"/>
    </source>
</evidence>
<sequence>MDELRRNSNTFFDSLNQHHVAPLWTVLSAVNPPRPAPNAVPNVWKYKELRPSLMEAGRIVTAEEAERRVLMLINPAMKAPYTTDTLYAGLQLILPGETAPAHRHRGFALRFIIEGDRGFTAVEGQKVYMEKGDVILTPSWHWHDHGHEGQEPMIWLDGLDIPLLQTLPINFAEEYEDHRYPSNPFRFAWEEVRKALDAQDRAHAIYVYTNARGAEISRTIGAHAERIRASTSSPARRETCSFVFHCVSGSGSSHLVLSDGTKTVLRWSVNDTFSVPAWTNISHSASDGQDVYLFAFSDRPLVKAIGWYFEKGGQ</sequence>
<dbReference type="CDD" id="cd02216">
    <property type="entry name" value="cupin_GDO-like_N"/>
    <property type="match status" value="1"/>
</dbReference>
<evidence type="ECO:0000256" key="2">
    <source>
        <dbReference type="ARBA" id="ARBA00023002"/>
    </source>
</evidence>
<keyword evidence="2" id="KW-0560">Oxidoreductase</keyword>
<dbReference type="InterPro" id="IPR011051">
    <property type="entry name" value="RmlC_Cupin_sf"/>
</dbReference>
<dbReference type="Pfam" id="PF07883">
    <property type="entry name" value="Cupin_2"/>
    <property type="match status" value="1"/>
</dbReference>
<dbReference type="VEuPathDB" id="FungiDB:PV10_07603"/>
<dbReference type="CDD" id="cd06992">
    <property type="entry name" value="cupin_GDO-like_C"/>
    <property type="match status" value="1"/>
</dbReference>
<dbReference type="AlphaFoldDB" id="A0A438NA70"/>
<gene>
    <name evidence="4" type="ORF">B0A52_03723</name>
</gene>
<evidence type="ECO:0000259" key="3">
    <source>
        <dbReference type="Pfam" id="PF07883"/>
    </source>
</evidence>